<name>A0AAD3HQU5_9CHLO</name>
<feature type="transmembrane region" description="Helical" evidence="2">
    <location>
        <begin position="90"/>
        <end position="108"/>
    </location>
</feature>
<feature type="compositionally biased region" description="Low complexity" evidence="1">
    <location>
        <begin position="26"/>
        <end position="38"/>
    </location>
</feature>
<reference evidence="3 4" key="1">
    <citation type="journal article" date="2021" name="Sci. Rep.">
        <title>Genome sequencing of the multicellular alga Astrephomene provides insights into convergent evolution of germ-soma differentiation.</title>
        <authorList>
            <person name="Yamashita S."/>
            <person name="Yamamoto K."/>
            <person name="Matsuzaki R."/>
            <person name="Suzuki S."/>
            <person name="Yamaguchi H."/>
            <person name="Hirooka S."/>
            <person name="Minakuchi Y."/>
            <person name="Miyagishima S."/>
            <person name="Kawachi M."/>
            <person name="Toyoda A."/>
            <person name="Nozaki H."/>
        </authorList>
    </citation>
    <scope>NUCLEOTIDE SEQUENCE [LARGE SCALE GENOMIC DNA]</scope>
    <source>
        <strain evidence="3 4">NIES-4017</strain>
    </source>
</reference>
<feature type="compositionally biased region" description="Basic and acidic residues" evidence="1">
    <location>
        <begin position="16"/>
        <end position="25"/>
    </location>
</feature>
<keyword evidence="2" id="KW-0472">Membrane</keyword>
<gene>
    <name evidence="3" type="ORF">Agub_g11918</name>
</gene>
<keyword evidence="4" id="KW-1185">Reference proteome</keyword>
<evidence type="ECO:0000256" key="1">
    <source>
        <dbReference type="SAM" id="MobiDB-lite"/>
    </source>
</evidence>
<organism evidence="3 4">
    <name type="scientific">Astrephomene gubernaculifera</name>
    <dbReference type="NCBI Taxonomy" id="47775"/>
    <lineage>
        <taxon>Eukaryota</taxon>
        <taxon>Viridiplantae</taxon>
        <taxon>Chlorophyta</taxon>
        <taxon>core chlorophytes</taxon>
        <taxon>Chlorophyceae</taxon>
        <taxon>CS clade</taxon>
        <taxon>Chlamydomonadales</taxon>
        <taxon>Astrephomenaceae</taxon>
        <taxon>Astrephomene</taxon>
    </lineage>
</organism>
<dbReference type="AlphaFoldDB" id="A0AAD3HQU5"/>
<sequence>MAGARETVNISKPATARKDMEKRLSDASSSASSLDSASTTFGRVGPVTREEVLRTQRGPNTATARSALGTLAFQVDTFLGGMLYHNSEKVVIYLVLLILLPLLAMGAGKQLAGLATSVMAATRRLTAAAEAAI</sequence>
<evidence type="ECO:0000313" key="4">
    <source>
        <dbReference type="Proteomes" id="UP001054857"/>
    </source>
</evidence>
<proteinExistence type="predicted"/>
<evidence type="ECO:0000256" key="2">
    <source>
        <dbReference type="SAM" id="Phobius"/>
    </source>
</evidence>
<dbReference type="Proteomes" id="UP001054857">
    <property type="component" value="Unassembled WGS sequence"/>
</dbReference>
<feature type="region of interest" description="Disordered" evidence="1">
    <location>
        <begin position="1"/>
        <end position="41"/>
    </location>
</feature>
<keyword evidence="2" id="KW-0812">Transmembrane</keyword>
<keyword evidence="2" id="KW-1133">Transmembrane helix</keyword>
<dbReference type="EMBL" id="BMAR01000032">
    <property type="protein sequence ID" value="GFR49758.1"/>
    <property type="molecule type" value="Genomic_DNA"/>
</dbReference>
<protein>
    <submittedName>
        <fullName evidence="3">Uncharacterized protein</fullName>
    </submittedName>
</protein>
<accession>A0AAD3HQU5</accession>
<comment type="caution">
    <text evidence="3">The sequence shown here is derived from an EMBL/GenBank/DDBJ whole genome shotgun (WGS) entry which is preliminary data.</text>
</comment>
<evidence type="ECO:0000313" key="3">
    <source>
        <dbReference type="EMBL" id="GFR49758.1"/>
    </source>
</evidence>